<dbReference type="SUPFAM" id="SSF55347">
    <property type="entry name" value="Glyceraldehyde-3-phosphate dehydrogenase-like, C-terminal domain"/>
    <property type="match status" value="1"/>
</dbReference>
<organism evidence="2 3">
    <name type="scientific">Hoylesella saccharolytica F0055</name>
    <dbReference type="NCBI Taxonomy" id="1127699"/>
    <lineage>
        <taxon>Bacteria</taxon>
        <taxon>Pseudomonadati</taxon>
        <taxon>Bacteroidota</taxon>
        <taxon>Bacteroidia</taxon>
        <taxon>Bacteroidales</taxon>
        <taxon>Prevotellaceae</taxon>
        <taxon>Hoylesella</taxon>
    </lineage>
</organism>
<dbReference type="RefSeq" id="WP_009162051.1">
    <property type="nucleotide sequence ID" value="NZ_KB290980.1"/>
</dbReference>
<dbReference type="Gene3D" id="3.40.50.720">
    <property type="entry name" value="NAD(P)-binding Rossmann-like Domain"/>
    <property type="match status" value="1"/>
</dbReference>
<gene>
    <name evidence="2" type="ORF">HMPREF9151_00842</name>
</gene>
<dbReference type="Pfam" id="PF01408">
    <property type="entry name" value="GFO_IDH_MocA"/>
    <property type="match status" value="1"/>
</dbReference>
<dbReference type="PANTHER" id="PTHR43708">
    <property type="entry name" value="CONSERVED EXPRESSED OXIDOREDUCTASE (EUROFUNG)"/>
    <property type="match status" value="1"/>
</dbReference>
<evidence type="ECO:0000313" key="2">
    <source>
        <dbReference type="EMBL" id="EKY02097.1"/>
    </source>
</evidence>
<dbReference type="SUPFAM" id="SSF51735">
    <property type="entry name" value="NAD(P)-binding Rossmann-fold domains"/>
    <property type="match status" value="1"/>
</dbReference>
<dbReference type="STRING" id="1127699.HMPREF9151_00842"/>
<dbReference type="InterPro" id="IPR051317">
    <property type="entry name" value="Gfo/Idh/MocA_oxidoreduct"/>
</dbReference>
<proteinExistence type="predicted"/>
<dbReference type="Proteomes" id="UP000010433">
    <property type="component" value="Unassembled WGS sequence"/>
</dbReference>
<name>L1NFV8_9BACT</name>
<accession>L1NFV8</accession>
<dbReference type="GO" id="GO:0000166">
    <property type="term" value="F:nucleotide binding"/>
    <property type="evidence" value="ECO:0007669"/>
    <property type="project" value="InterPro"/>
</dbReference>
<keyword evidence="3" id="KW-1185">Reference proteome</keyword>
<evidence type="ECO:0000259" key="1">
    <source>
        <dbReference type="Pfam" id="PF01408"/>
    </source>
</evidence>
<dbReference type="PANTHER" id="PTHR43708:SF4">
    <property type="entry name" value="OXIDOREDUCTASE YCEM-RELATED"/>
    <property type="match status" value="1"/>
</dbReference>
<dbReference type="HOGENOM" id="CLU_067317_0_0_10"/>
<sequence>MTYLHQLIDKYKRIRSTKALTDIYTQSYALVGLGNHCLENLLPVIRHLQLPLKYICCTSERKAELITRKYKDVKGTTTLQDILNDDAIAGIFVAAHPRAHFSLASEVIKARKALFIEKPPCENITQLLSLIDKTKLYGNKPIVVGLQRRFAPVTRILQKRLKRERVYHYHYRYLTGLYPEGDALLDLFIHPIDYVSFLFGKATIKGLESVNRKHGVQTLFLLLEHDGVKGMLELSTTYTWADAQEWFTVNTDKGSYVLKNMESLDYTPVATSWLGVPLEKVFNQTPSTFRLYGQNGFIPNLHNNSIFTQGFFSEIKAFADSVENKQPYTPLYGFESMCNTYMLLDEIKH</sequence>
<protein>
    <submittedName>
        <fullName evidence="2">Oxidoreductase, NAD-binding domain protein</fullName>
    </submittedName>
</protein>
<reference evidence="2 3" key="1">
    <citation type="submission" date="2012-05" db="EMBL/GenBank/DDBJ databases">
        <authorList>
            <person name="Weinstock G."/>
            <person name="Sodergren E."/>
            <person name="Lobos E.A."/>
            <person name="Fulton L."/>
            <person name="Fulton R."/>
            <person name="Courtney L."/>
            <person name="Fronick C."/>
            <person name="O'Laughlin M."/>
            <person name="Godfrey J."/>
            <person name="Wilson R.M."/>
            <person name="Miner T."/>
            <person name="Farmer C."/>
            <person name="Delehaunty K."/>
            <person name="Cordes M."/>
            <person name="Minx P."/>
            <person name="Tomlinson C."/>
            <person name="Chen J."/>
            <person name="Wollam A."/>
            <person name="Pepin K.H."/>
            <person name="Bhonagiri V."/>
            <person name="Zhang X."/>
            <person name="Suruliraj S."/>
            <person name="Warren W."/>
            <person name="Mitreva M."/>
            <person name="Mardis E.R."/>
            <person name="Wilson R.K."/>
        </authorList>
    </citation>
    <scope>NUCLEOTIDE SEQUENCE [LARGE SCALE GENOMIC DNA]</scope>
    <source>
        <strain evidence="2 3">F0055</strain>
    </source>
</reference>
<dbReference type="EMBL" id="AMEP01000056">
    <property type="protein sequence ID" value="EKY02097.1"/>
    <property type="molecule type" value="Genomic_DNA"/>
</dbReference>
<dbReference type="Gene3D" id="3.30.360.10">
    <property type="entry name" value="Dihydrodipicolinate Reductase, domain 2"/>
    <property type="match status" value="1"/>
</dbReference>
<dbReference type="OrthoDB" id="9781031at2"/>
<dbReference type="PATRIC" id="fig|1127699.3.peg.780"/>
<evidence type="ECO:0000313" key="3">
    <source>
        <dbReference type="Proteomes" id="UP000010433"/>
    </source>
</evidence>
<dbReference type="InterPro" id="IPR036291">
    <property type="entry name" value="NAD(P)-bd_dom_sf"/>
</dbReference>
<comment type="caution">
    <text evidence="2">The sequence shown here is derived from an EMBL/GenBank/DDBJ whole genome shotgun (WGS) entry which is preliminary data.</text>
</comment>
<dbReference type="AlphaFoldDB" id="L1NFV8"/>
<feature type="domain" description="Gfo/Idh/MocA-like oxidoreductase N-terminal" evidence="1">
    <location>
        <begin position="28"/>
        <end position="138"/>
    </location>
</feature>
<dbReference type="InterPro" id="IPR000683">
    <property type="entry name" value="Gfo/Idh/MocA-like_OxRdtase_N"/>
</dbReference>